<gene>
    <name evidence="1" type="ORF">CRG98_001152</name>
</gene>
<evidence type="ECO:0008006" key="3">
    <source>
        <dbReference type="Google" id="ProtNLM"/>
    </source>
</evidence>
<keyword evidence="2" id="KW-1185">Reference proteome</keyword>
<accession>A0A2I0LCN2</accession>
<comment type="caution">
    <text evidence="1">The sequence shown here is derived from an EMBL/GenBank/DDBJ whole genome shotgun (WGS) entry which is preliminary data.</text>
</comment>
<dbReference type="Proteomes" id="UP000233551">
    <property type="component" value="Unassembled WGS sequence"/>
</dbReference>
<dbReference type="EMBL" id="PGOL01000048">
    <property type="protein sequence ID" value="PKI78440.1"/>
    <property type="molecule type" value="Genomic_DNA"/>
</dbReference>
<name>A0A2I0LCN2_PUNGR</name>
<dbReference type="STRING" id="22663.A0A2I0LCN2"/>
<sequence length="238" mass="27570">MMLAEPRINGTKADRVSRKFEEFSCERIEAQGFSGVIGDFNEIVDASEKQKGAPFDPNSVAKFWEALDRAGLMDLGSTGPRYTWRGGIHNTYERVFKRLNRIWNKEVFWHILGRKKQLLARLQGVQRAIHTRPHRHLRELEESLLKDLEDILAQEEMLGFQKSQTKWVILGDQNTKYFHTKAVAKHRRIRIETVLDSDGRWITDTVRTRISSRWGPHACAIAWLGSVHLPMETRDGHA</sequence>
<dbReference type="InterPro" id="IPR036691">
    <property type="entry name" value="Endo/exonu/phosph_ase_sf"/>
</dbReference>
<dbReference type="SUPFAM" id="SSF56219">
    <property type="entry name" value="DNase I-like"/>
    <property type="match status" value="1"/>
</dbReference>
<proteinExistence type="predicted"/>
<evidence type="ECO:0000313" key="2">
    <source>
        <dbReference type="Proteomes" id="UP000233551"/>
    </source>
</evidence>
<evidence type="ECO:0000313" key="1">
    <source>
        <dbReference type="EMBL" id="PKI78440.1"/>
    </source>
</evidence>
<organism evidence="1 2">
    <name type="scientific">Punica granatum</name>
    <name type="common">Pomegranate</name>
    <dbReference type="NCBI Taxonomy" id="22663"/>
    <lineage>
        <taxon>Eukaryota</taxon>
        <taxon>Viridiplantae</taxon>
        <taxon>Streptophyta</taxon>
        <taxon>Embryophyta</taxon>
        <taxon>Tracheophyta</taxon>
        <taxon>Spermatophyta</taxon>
        <taxon>Magnoliopsida</taxon>
        <taxon>eudicotyledons</taxon>
        <taxon>Gunneridae</taxon>
        <taxon>Pentapetalae</taxon>
        <taxon>rosids</taxon>
        <taxon>malvids</taxon>
        <taxon>Myrtales</taxon>
        <taxon>Lythraceae</taxon>
        <taxon>Punica</taxon>
    </lineage>
</organism>
<dbReference type="AlphaFoldDB" id="A0A2I0LCN2"/>
<protein>
    <recommendedName>
        <fullName evidence="3">Endonuclease/exonuclease/phosphatase domain-containing protein</fullName>
    </recommendedName>
</protein>
<reference evidence="1 2" key="1">
    <citation type="submission" date="2017-11" db="EMBL/GenBank/DDBJ databases">
        <title>De-novo sequencing of pomegranate (Punica granatum L.) genome.</title>
        <authorList>
            <person name="Akparov Z."/>
            <person name="Amiraslanov A."/>
            <person name="Hajiyeva S."/>
            <person name="Abbasov M."/>
            <person name="Kaur K."/>
            <person name="Hamwieh A."/>
            <person name="Solovyev V."/>
            <person name="Salamov A."/>
            <person name="Braich B."/>
            <person name="Kosarev P."/>
            <person name="Mahmoud A."/>
            <person name="Hajiyev E."/>
            <person name="Babayeva S."/>
            <person name="Izzatullayeva V."/>
            <person name="Mammadov A."/>
            <person name="Mammadov A."/>
            <person name="Sharifova S."/>
            <person name="Ojaghi J."/>
            <person name="Eynullazada K."/>
            <person name="Bayramov B."/>
            <person name="Abdulazimova A."/>
            <person name="Shahmuradov I."/>
        </authorList>
    </citation>
    <scope>NUCLEOTIDE SEQUENCE [LARGE SCALE GENOMIC DNA]</scope>
    <source>
        <strain evidence="2">cv. AG2017</strain>
        <tissue evidence="1">Leaf</tissue>
    </source>
</reference>